<dbReference type="Proteomes" id="UP001168613">
    <property type="component" value="Unassembled WGS sequence"/>
</dbReference>
<keyword evidence="3" id="KW-1185">Reference proteome</keyword>
<dbReference type="EMBL" id="JAJHNU010000001">
    <property type="protein sequence ID" value="MDN4120224.1"/>
    <property type="molecule type" value="Genomic_DNA"/>
</dbReference>
<evidence type="ECO:0000313" key="2">
    <source>
        <dbReference type="EMBL" id="MDN4120224.1"/>
    </source>
</evidence>
<protein>
    <submittedName>
        <fullName evidence="2">Pyridoxamine 5'-phosphate oxidase family protein</fullName>
    </submittedName>
</protein>
<sequence>MSGDLALLRSLEKLLHTERHAALGTLSQQGWPAVSMVPYAVDRASAGLIIHISELAAHTRALQRDPRSSLMICQSPEATQAVHELPRVTLQTQAYQLERDSTPWLTARDSYLARFPEAAFMTEFTDFHFVLLEPIRVRQIAGFGAARTLTLEQALATLRQISH</sequence>
<dbReference type="RefSeq" id="WP_266122446.1">
    <property type="nucleotide sequence ID" value="NZ_JAJHNU010000001.1"/>
</dbReference>
<name>A0ABT8EG12_9BURK</name>
<dbReference type="PANTHER" id="PTHR13343:SF17">
    <property type="entry name" value="CELLULAR REPRESSOR OF E1A-STIMULATED GENES, ISOFORM A"/>
    <property type="match status" value="1"/>
</dbReference>
<dbReference type="SUPFAM" id="SSF50475">
    <property type="entry name" value="FMN-binding split barrel"/>
    <property type="match status" value="1"/>
</dbReference>
<reference evidence="2" key="1">
    <citation type="submission" date="2021-11" db="EMBL/GenBank/DDBJ databases">
        <title>Draft genome sequence of Alcaligenes endophyticus type strain CCUG 75668T.</title>
        <authorList>
            <person name="Salva-Serra F."/>
            <person name="Duran R.E."/>
            <person name="Seeger M."/>
            <person name="Moore E.R.B."/>
            <person name="Jaen-Luchoro D."/>
        </authorList>
    </citation>
    <scope>NUCLEOTIDE SEQUENCE</scope>
    <source>
        <strain evidence="2">CCUG 75668</strain>
    </source>
</reference>
<proteinExistence type="predicted"/>
<dbReference type="PIRSF" id="PIRSF004633">
    <property type="entry name" value="UCP_PLP_oxd"/>
    <property type="match status" value="1"/>
</dbReference>
<evidence type="ECO:0000313" key="3">
    <source>
        <dbReference type="Proteomes" id="UP001168613"/>
    </source>
</evidence>
<accession>A0ABT8EG12</accession>
<comment type="caution">
    <text evidence="2">The sequence shown here is derived from an EMBL/GenBank/DDBJ whole genome shotgun (WGS) entry which is preliminary data.</text>
</comment>
<dbReference type="InterPro" id="IPR055343">
    <property type="entry name" value="CREG_beta-barrel"/>
</dbReference>
<dbReference type="InterPro" id="IPR014419">
    <property type="entry name" value="HutZ"/>
</dbReference>
<evidence type="ECO:0000259" key="1">
    <source>
        <dbReference type="Pfam" id="PF13883"/>
    </source>
</evidence>
<gene>
    <name evidence="2" type="ORF">LMS43_02855</name>
</gene>
<dbReference type="PANTHER" id="PTHR13343">
    <property type="entry name" value="CREG1 PROTEIN"/>
    <property type="match status" value="1"/>
</dbReference>
<dbReference type="InterPro" id="IPR012349">
    <property type="entry name" value="Split_barrel_FMN-bd"/>
</dbReference>
<dbReference type="Pfam" id="PF13883">
    <property type="entry name" value="CREG_beta-barrel"/>
    <property type="match status" value="1"/>
</dbReference>
<feature type="domain" description="CREG-like beta-barrel" evidence="1">
    <location>
        <begin position="13"/>
        <end position="152"/>
    </location>
</feature>
<organism evidence="2 3">
    <name type="scientific">Alcaligenes endophyticus</name>
    <dbReference type="NCBI Taxonomy" id="1929088"/>
    <lineage>
        <taxon>Bacteria</taxon>
        <taxon>Pseudomonadati</taxon>
        <taxon>Pseudomonadota</taxon>
        <taxon>Betaproteobacteria</taxon>
        <taxon>Burkholderiales</taxon>
        <taxon>Alcaligenaceae</taxon>
        <taxon>Alcaligenes</taxon>
    </lineage>
</organism>
<dbReference type="Gene3D" id="2.30.110.10">
    <property type="entry name" value="Electron Transport, Fmn-binding Protein, Chain A"/>
    <property type="match status" value="1"/>
</dbReference>